<dbReference type="AlphaFoldDB" id="A0A6H1Q9J1"/>
<protein>
    <submittedName>
        <fullName evidence="3">Uncharacterized protein</fullName>
    </submittedName>
</protein>
<evidence type="ECO:0000256" key="1">
    <source>
        <dbReference type="SAM" id="MobiDB-lite"/>
    </source>
</evidence>
<reference evidence="3" key="1">
    <citation type="submission" date="2020-01" db="EMBL/GenBank/DDBJ databases">
        <authorList>
            <person name="Zhou D."/>
        </authorList>
    </citation>
    <scope>NUCLEOTIDE SEQUENCE</scope>
    <source>
        <strain evidence="2">201330</strain>
        <strain evidence="3">PA15W</strain>
        <plasmid evidence="2">p201330-IMP</plasmid>
        <plasmid evidence="3">pPA15W-NR</plasmid>
    </source>
</reference>
<keyword evidence="3" id="KW-0614">Plasmid</keyword>
<organism evidence="3">
    <name type="scientific">Pseudomonas aeruginosa</name>
    <dbReference type="NCBI Taxonomy" id="287"/>
    <lineage>
        <taxon>Bacteria</taxon>
        <taxon>Pseudomonadati</taxon>
        <taxon>Pseudomonadota</taxon>
        <taxon>Gammaproteobacteria</taxon>
        <taxon>Pseudomonadales</taxon>
        <taxon>Pseudomonadaceae</taxon>
        <taxon>Pseudomonas</taxon>
    </lineage>
</organism>
<accession>A0A6H1Q9J1</accession>
<dbReference type="EMBL" id="MN961672">
    <property type="protein sequence ID" value="QIZ23497.1"/>
    <property type="molecule type" value="Genomic_DNA"/>
</dbReference>
<feature type="region of interest" description="Disordered" evidence="1">
    <location>
        <begin position="26"/>
        <end position="51"/>
    </location>
</feature>
<dbReference type="RefSeq" id="WP_009684353.1">
    <property type="nucleotide sequence ID" value="NZ_MN961672.1"/>
</dbReference>
<evidence type="ECO:0000313" key="2">
    <source>
        <dbReference type="EMBL" id="QIZ23361.1"/>
    </source>
</evidence>
<dbReference type="EMBL" id="MN961671">
    <property type="protein sequence ID" value="QIZ23361.1"/>
    <property type="molecule type" value="Genomic_DNA"/>
</dbReference>
<geneLocation type="plasmid" evidence="3">
    <name>pPA15W-NR</name>
</geneLocation>
<sequence length="51" mass="5448">MQGPLPLFDVPKDNTGVSRGMFAVASSTSNRPKLDLADLPSPPQNGTLRPR</sequence>
<geneLocation type="plasmid" evidence="2">
    <name>p201330-IMP</name>
</geneLocation>
<evidence type="ECO:0000313" key="3">
    <source>
        <dbReference type="EMBL" id="QIZ23497.1"/>
    </source>
</evidence>
<name>A0A6H1Q9J1_PSEAI</name>
<proteinExistence type="predicted"/>